<dbReference type="EMBL" id="AAPI01000001">
    <property type="protein sequence ID" value="EAS47828.1"/>
    <property type="molecule type" value="Genomic_DNA"/>
</dbReference>
<dbReference type="eggNOG" id="ENOG503469Y">
    <property type="taxonomic scope" value="Bacteria"/>
</dbReference>
<sequence length="217" mass="23828">MTSLLLLAVLFGSVILIVLMIYLGDRVKRLEIMSFHDSSEPVEVDKPKNDNGFFGLSGKKLWDAMSGTVPEGIEEADVVALKRVFEVVLKNHIETLFKLGKRDATRGNNPETPNNPLEISTLRHSIASWIPAQHVSTIYKAGYESVNADEISINRLRSNLDDAADTLFSRTSLTIKQPFSERLFATAAPLPGVGSLIELDEDALDSDDSENPSELSG</sequence>
<keyword evidence="1" id="KW-0472">Membrane</keyword>
<organism evidence="2 3">
    <name type="scientific">gamma proteobacterium HTCC2207</name>
    <dbReference type="NCBI Taxonomy" id="314287"/>
    <lineage>
        <taxon>Bacteria</taxon>
        <taxon>Pseudomonadati</taxon>
        <taxon>Pseudomonadota</taxon>
        <taxon>Gammaproteobacteria</taxon>
        <taxon>Cellvibrionales</taxon>
        <taxon>Porticoccaceae</taxon>
        <taxon>SAR92 clade</taxon>
    </lineage>
</organism>
<evidence type="ECO:0000313" key="2">
    <source>
        <dbReference type="EMBL" id="EAS47828.1"/>
    </source>
</evidence>
<dbReference type="Proteomes" id="UP000005555">
    <property type="component" value="Unassembled WGS sequence"/>
</dbReference>
<dbReference type="AlphaFoldDB" id="Q1YV80"/>
<protein>
    <submittedName>
        <fullName evidence="2">Uncharacterized protein</fullName>
    </submittedName>
</protein>
<keyword evidence="3" id="KW-1185">Reference proteome</keyword>
<dbReference type="HOGENOM" id="CLU_1270779_0_0_6"/>
<keyword evidence="1" id="KW-0812">Transmembrane</keyword>
<dbReference type="STRING" id="314287.GB2207_08466"/>
<accession>Q1YV80</accession>
<feature type="transmembrane region" description="Helical" evidence="1">
    <location>
        <begin position="6"/>
        <end position="24"/>
    </location>
</feature>
<gene>
    <name evidence="2" type="ORF">GB2207_08466</name>
</gene>
<reference evidence="2 3" key="1">
    <citation type="submission" date="2006-03" db="EMBL/GenBank/DDBJ databases">
        <authorList>
            <person name="Giovannoni S.J."/>
            <person name="Cho J.-C."/>
            <person name="Ferriera S."/>
            <person name="Johnson J."/>
            <person name="Kravitz S."/>
            <person name="Halpern A."/>
            <person name="Remington K."/>
            <person name="Beeson K."/>
            <person name="Tran B."/>
            <person name="Rogers Y.-H."/>
            <person name="Friedman R."/>
            <person name="Venter J.C."/>
        </authorList>
    </citation>
    <scope>NUCLEOTIDE SEQUENCE [LARGE SCALE GENOMIC DNA]</scope>
    <source>
        <strain evidence="2 3">HTCC2207</strain>
    </source>
</reference>
<evidence type="ECO:0000256" key="1">
    <source>
        <dbReference type="SAM" id="Phobius"/>
    </source>
</evidence>
<proteinExistence type="predicted"/>
<keyword evidence="1" id="KW-1133">Transmembrane helix</keyword>
<dbReference type="OrthoDB" id="5735556at2"/>
<evidence type="ECO:0000313" key="3">
    <source>
        <dbReference type="Proteomes" id="UP000005555"/>
    </source>
</evidence>
<comment type="caution">
    <text evidence="2">The sequence shown here is derived from an EMBL/GenBank/DDBJ whole genome shotgun (WGS) entry which is preliminary data.</text>
</comment>
<name>Q1YV80_9GAMM</name>